<dbReference type="InterPro" id="IPR050908">
    <property type="entry name" value="SmbC-like"/>
</dbReference>
<dbReference type="Gene3D" id="3.20.80.10">
    <property type="entry name" value="Regulatory factor, effector binding domain"/>
    <property type="match status" value="1"/>
</dbReference>
<comment type="caution">
    <text evidence="2">The sequence shown here is derived from an EMBL/GenBank/DDBJ whole genome shotgun (WGS) entry which is preliminary data.</text>
</comment>
<dbReference type="SUPFAM" id="SSF55136">
    <property type="entry name" value="Probable bacterial effector-binding domain"/>
    <property type="match status" value="1"/>
</dbReference>
<dbReference type="AlphaFoldDB" id="A0A0W8F4J1"/>
<name>A0A0W8F4J1_9ZZZZ</name>
<feature type="domain" description="GyrI-like small molecule binding" evidence="1">
    <location>
        <begin position="27"/>
        <end position="117"/>
    </location>
</feature>
<dbReference type="EMBL" id="LNQE01001531">
    <property type="protein sequence ID" value="KUG15792.1"/>
    <property type="molecule type" value="Genomic_DNA"/>
</dbReference>
<evidence type="ECO:0000313" key="2">
    <source>
        <dbReference type="EMBL" id="KUG15792.1"/>
    </source>
</evidence>
<dbReference type="PANTHER" id="PTHR40055">
    <property type="entry name" value="TRANSCRIPTIONAL REGULATOR YGIV-RELATED"/>
    <property type="match status" value="1"/>
</dbReference>
<dbReference type="PANTHER" id="PTHR40055:SF1">
    <property type="entry name" value="TRANSCRIPTIONAL REGULATOR YGIV-RELATED"/>
    <property type="match status" value="1"/>
</dbReference>
<accession>A0A0W8F4J1</accession>
<dbReference type="InterPro" id="IPR029442">
    <property type="entry name" value="GyrI-like"/>
</dbReference>
<protein>
    <submittedName>
        <fullName evidence="2">Bacterial transcription activator, effector binding protein</fullName>
    </submittedName>
</protein>
<proteinExistence type="predicted"/>
<gene>
    <name evidence="2" type="ORF">ASZ90_014545</name>
</gene>
<evidence type="ECO:0000259" key="1">
    <source>
        <dbReference type="Pfam" id="PF06445"/>
    </source>
</evidence>
<organism evidence="2">
    <name type="scientific">hydrocarbon metagenome</name>
    <dbReference type="NCBI Taxonomy" id="938273"/>
    <lineage>
        <taxon>unclassified sequences</taxon>
        <taxon>metagenomes</taxon>
        <taxon>ecological metagenomes</taxon>
    </lineage>
</organism>
<dbReference type="Pfam" id="PF06445">
    <property type="entry name" value="GyrI-like"/>
    <property type="match status" value="1"/>
</dbReference>
<reference evidence="2" key="1">
    <citation type="journal article" date="2015" name="Proc. Natl. Acad. Sci. U.S.A.">
        <title>Networks of energetic and metabolic interactions define dynamics in microbial communities.</title>
        <authorList>
            <person name="Embree M."/>
            <person name="Liu J.K."/>
            <person name="Al-Bassam M.M."/>
            <person name="Zengler K."/>
        </authorList>
    </citation>
    <scope>NUCLEOTIDE SEQUENCE</scope>
</reference>
<dbReference type="InterPro" id="IPR011256">
    <property type="entry name" value="Reg_factor_effector_dom_sf"/>
</dbReference>
<sequence length="119" mass="12795">MEEGIHLTGPPVSVMHEGTAEEAIAADNEGRAYIGLAFSVPPGINPGPGMRVYLIPGGEMAWIIHKGPYKACGPANERLFAWIGEQGLRITGPIREVQLNDPREVPPWEIMTGVLVPGE</sequence>